<gene>
    <name evidence="1" type="ORF">PGLA2088_LOCUS34847</name>
</gene>
<organism evidence="1 2">
    <name type="scientific">Polarella glacialis</name>
    <name type="common">Dinoflagellate</name>
    <dbReference type="NCBI Taxonomy" id="89957"/>
    <lineage>
        <taxon>Eukaryota</taxon>
        <taxon>Sar</taxon>
        <taxon>Alveolata</taxon>
        <taxon>Dinophyceae</taxon>
        <taxon>Suessiales</taxon>
        <taxon>Suessiaceae</taxon>
        <taxon>Polarella</taxon>
    </lineage>
</organism>
<evidence type="ECO:0000313" key="1">
    <source>
        <dbReference type="EMBL" id="CAE8708219.1"/>
    </source>
</evidence>
<dbReference type="AlphaFoldDB" id="A0A813KM23"/>
<accession>A0A813KM23</accession>
<evidence type="ECO:0000313" key="2">
    <source>
        <dbReference type="Proteomes" id="UP000626109"/>
    </source>
</evidence>
<reference evidence="1" key="1">
    <citation type="submission" date="2021-02" db="EMBL/GenBank/DDBJ databases">
        <authorList>
            <person name="Dougan E. K."/>
            <person name="Rhodes N."/>
            <person name="Thang M."/>
            <person name="Chan C."/>
        </authorList>
    </citation>
    <scope>NUCLEOTIDE SEQUENCE</scope>
</reference>
<dbReference type="EMBL" id="CAJNNW010031618">
    <property type="protein sequence ID" value="CAE8708219.1"/>
    <property type="molecule type" value="Genomic_DNA"/>
</dbReference>
<dbReference type="Proteomes" id="UP000626109">
    <property type="component" value="Unassembled WGS sequence"/>
</dbReference>
<protein>
    <submittedName>
        <fullName evidence="1">Uncharacterized protein</fullName>
    </submittedName>
</protein>
<name>A0A813KM23_POLGL</name>
<comment type="caution">
    <text evidence="1">The sequence shown here is derived from an EMBL/GenBank/DDBJ whole genome shotgun (WGS) entry which is preliminary data.</text>
</comment>
<sequence>MLLPLAKKPASRGHFDEVILENLGAQVKAAKNTFLTTNQEQNNYETVMFFFFLFNIKNNHQKQPSNQDLQITIKPALQVAAKQAALGAQLQP</sequence>
<proteinExistence type="predicted"/>